<feature type="region of interest" description="Disordered" evidence="12">
    <location>
        <begin position="234"/>
        <end position="263"/>
    </location>
</feature>
<dbReference type="InterPro" id="IPR036364">
    <property type="entry name" value="SEA_dom_sf"/>
</dbReference>
<evidence type="ECO:0000256" key="8">
    <source>
        <dbReference type="ARBA" id="ARBA00023136"/>
    </source>
</evidence>
<dbReference type="PROSITE" id="PS50240">
    <property type="entry name" value="TRYPSIN_DOM"/>
    <property type="match status" value="1"/>
</dbReference>
<dbReference type="InterPro" id="IPR033116">
    <property type="entry name" value="TRYPSIN_SER"/>
</dbReference>
<keyword evidence="4 11" id="KW-0378">Hydrolase</keyword>
<feature type="disulfide bond" evidence="10">
    <location>
        <begin position="1740"/>
        <end position="1755"/>
    </location>
</feature>
<feature type="compositionally biased region" description="Basic and acidic residues" evidence="12">
    <location>
        <begin position="338"/>
        <end position="347"/>
    </location>
</feature>
<dbReference type="SMART" id="SM00020">
    <property type="entry name" value="Tryp_SPc"/>
    <property type="match status" value="1"/>
</dbReference>
<feature type="domain" description="Peptidase S1" evidence="15">
    <location>
        <begin position="1475"/>
        <end position="1711"/>
    </location>
</feature>
<feature type="compositionally biased region" description="Basic and acidic residues" evidence="12">
    <location>
        <begin position="790"/>
        <end position="803"/>
    </location>
</feature>
<protein>
    <submittedName>
        <fullName evidence="17">Uncharacterized protein LOC112456685 isoform X2</fullName>
    </submittedName>
</protein>
<evidence type="ECO:0000256" key="5">
    <source>
        <dbReference type="ARBA" id="ARBA00022825"/>
    </source>
</evidence>
<dbReference type="Pfam" id="PF01390">
    <property type="entry name" value="SEA"/>
    <property type="match status" value="1"/>
</dbReference>
<evidence type="ECO:0000256" key="1">
    <source>
        <dbReference type="ARBA" id="ARBA00004606"/>
    </source>
</evidence>
<feature type="compositionally biased region" description="Low complexity" evidence="12">
    <location>
        <begin position="299"/>
        <end position="310"/>
    </location>
</feature>
<proteinExistence type="predicted"/>
<dbReference type="InterPro" id="IPR000082">
    <property type="entry name" value="SEA_dom"/>
</dbReference>
<feature type="region of interest" description="Disordered" evidence="12">
    <location>
        <begin position="858"/>
        <end position="896"/>
    </location>
</feature>
<dbReference type="PANTHER" id="PTHR24252:SF7">
    <property type="entry name" value="HYALIN"/>
    <property type="match status" value="1"/>
</dbReference>
<feature type="domain" description="SEA" evidence="14">
    <location>
        <begin position="88"/>
        <end position="209"/>
    </location>
</feature>
<evidence type="ECO:0000256" key="9">
    <source>
        <dbReference type="ARBA" id="ARBA00023157"/>
    </source>
</evidence>
<dbReference type="InterPro" id="IPR002172">
    <property type="entry name" value="LDrepeatLR_classA_rpt"/>
</dbReference>
<dbReference type="InterPro" id="IPR018114">
    <property type="entry name" value="TRYPSIN_HIS"/>
</dbReference>
<evidence type="ECO:0000313" key="16">
    <source>
        <dbReference type="Proteomes" id="UP000504618"/>
    </source>
</evidence>
<keyword evidence="6" id="KW-0735">Signal-anchor</keyword>
<reference evidence="17" key="1">
    <citation type="submission" date="2025-08" db="UniProtKB">
        <authorList>
            <consortium name="RefSeq"/>
        </authorList>
    </citation>
    <scope>IDENTIFICATION</scope>
    <source>
        <tissue evidence="17">Whole body</tissue>
    </source>
</reference>
<organism evidence="16 17">
    <name type="scientific">Temnothorax curvispinosus</name>
    <dbReference type="NCBI Taxonomy" id="300111"/>
    <lineage>
        <taxon>Eukaryota</taxon>
        <taxon>Metazoa</taxon>
        <taxon>Ecdysozoa</taxon>
        <taxon>Arthropoda</taxon>
        <taxon>Hexapoda</taxon>
        <taxon>Insecta</taxon>
        <taxon>Pterygota</taxon>
        <taxon>Neoptera</taxon>
        <taxon>Endopterygota</taxon>
        <taxon>Hymenoptera</taxon>
        <taxon>Apocrita</taxon>
        <taxon>Aculeata</taxon>
        <taxon>Formicoidea</taxon>
        <taxon>Formicidae</taxon>
        <taxon>Myrmicinae</taxon>
        <taxon>Temnothorax</taxon>
    </lineage>
</organism>
<dbReference type="CDD" id="cd00190">
    <property type="entry name" value="Tryp_SPc"/>
    <property type="match status" value="1"/>
</dbReference>
<sequence length="1760" mass="195203">MTSMCGSGKNHTAMNAGGYYRPYTYQSDYYLPRSTWSRVSVARRNGNTTWRFGSAMLILSAMLVLIAVLAIAGLALWMGAFRTDSKNAIVGFSCNFRIARGERYNPMLKLNTSMVFREKERKFKNIFELLFRRSVLGLSYKQTMIDKFENGTLKVFFRLYLDRRKIPRSIVNIEDTIQDIIVKETYSISSLFKDMELDLTSVSVKRISQESVMNQKQGQQKHAMITKNGLLRPNRNSSLIMSSKPKTKPTRIESSEPNIDFNNIPTIQGTYRATKVNITAENSTKELSEPITDSKGLVTTRRTPSHPTTSQKVLNHVESSPTGEPSTKSTVATSSKTKSNEKRENEMKTTSSGTTTVRSDLDIFKDFRNPDFENNSPWKPIVPGYVTTEFKLLPNNNVRETSYTESTTRRVVPTTSDSRDNVRMPNAGTSTSSTVPGSSLDSINFHDVSEINTFDIDNTDFPRDRIVPGLTARPNDDGKLDIEVAGQLPSEMYSVKLKASSHNADDGVTSTSEIPMIRGVSKNIMPTKDRASNATRKPEIKFDNSASMVEPDYIFGSSSDEKMNDSLTSGIGEAEPVPDTEVESEAKNQYRGSGILALTTDENTLRNRKINVNSQQPIYTSYNTPDLNGGSLGGSSLIENLATTKPFRHTIPVDKITSVVHYSINYSSPLHNLDDLSLSDGTTTDAKLSEDKALTPIPSTRVEVETSVIGHDERDATVQLSSHGRITSTDPNVKEDDRLSHSGITESYSESKLIPKDSGGKRGVSRNSTFVEVDIMKHTPGESEENGETYPEKDEATADDGESQKKVYNETLKAYVVENLVTLAPVKSNTGIGRPVRPKPKLDSPDTLLEQLFGVRDYTHDGDTMTDTESANSESSSSSSHKIQDSAKSDEKGSTNKSTIVEQIVEVVTSISTRVSSNIKSDPVILKFIVANSTTDPVTHSKKTSTSGNEANKSFESAVDTTEKILPESRPILSAANLRTMQTSDRKMSLEENRVLLEKLKQLAQIKTDDDPVRVIRNNSKQNSSEILRLQDLAPSLNIDELKKIADVVTGNESLQNANSGFTLSRDGVEIFTKVLNKEEDRGERNEADTMSKIRESKTNETNDSCDGFLCGDGKCLNSSAICNMLVECPGAEDEANCTCADFLKTQMYQKICDGIADCWDYSDESNCDWCEKGQFVCGNSKSCIDMDKVCNGVSDCPGGEDEKKCTALIDDEPEEDIAGPRIDLVSTENLSRNQSEVESHFHTHQAIEPSVTDTATPYILPDDLEFERLMNDNNSLSPKLIDQESARNRDAGESKIIVAVSSRETPESSSDVLRNGLTPENNLRVKNNRTFPVANVHNKEIDNYNNRGYLSVRKNGKWGKLCLADTNSLNRERHARRITLSVEDLAKAACKAITYRDYETVEKVLDQNPVPNQFYYTLSYNDKSELSDKTALSLKSSECPSGEVLKVRCKNFECGIRTQVASTARSFPSRHSRIVGGASSSMGNWPWQIALYKDGKYQCGGALIKDRWVISAAHCFYRAEDSYWVARIGATRRGSFRSPHEQLLRVDYIDLHPDYINNGFVNDIAVIRLERAVSFSDYIRPVCLPKAPVPSETICVVTGWGQLNEIGRVFPDTLQEVQIPVISTEDCRRKTLFLPLYKITSGMLCAGLENGGKDACLGDSGGPLVCLSPLENRYVLQGITSNGYGCGRRERPGVYTKIYSYMTYINIITTQKDIQPSAVEFCKGHRCPLGECLPKSRVCNGFLECSDGSDERDCSAISR</sequence>
<accession>A0A6J1PZ58</accession>
<keyword evidence="9 10" id="KW-1015">Disulfide bond</keyword>
<feature type="compositionally biased region" description="Low complexity" evidence="12">
    <location>
        <begin position="326"/>
        <end position="337"/>
    </location>
</feature>
<dbReference type="SUPFAM" id="SSF50494">
    <property type="entry name" value="Trypsin-like serine proteases"/>
    <property type="match status" value="1"/>
</dbReference>
<dbReference type="SUPFAM" id="SSF57424">
    <property type="entry name" value="LDL receptor-like module"/>
    <property type="match status" value="3"/>
</dbReference>
<feature type="region of interest" description="Disordered" evidence="12">
    <location>
        <begin position="936"/>
        <end position="958"/>
    </location>
</feature>
<dbReference type="InterPro" id="IPR009003">
    <property type="entry name" value="Peptidase_S1_PA"/>
</dbReference>
<feature type="disulfide bond" evidence="10">
    <location>
        <begin position="1728"/>
        <end position="1746"/>
    </location>
</feature>
<dbReference type="Pfam" id="PF00057">
    <property type="entry name" value="Ldl_recept_a"/>
    <property type="match status" value="2"/>
</dbReference>
<keyword evidence="2 11" id="KW-0645">Protease</keyword>
<dbReference type="GO" id="GO:0004252">
    <property type="term" value="F:serine-type endopeptidase activity"/>
    <property type="evidence" value="ECO:0007669"/>
    <property type="project" value="InterPro"/>
</dbReference>
<dbReference type="PROSITE" id="PS00134">
    <property type="entry name" value="TRYPSIN_HIS"/>
    <property type="match status" value="1"/>
</dbReference>
<comment type="subcellular location">
    <subcellularLocation>
        <location evidence="1">Membrane</location>
        <topology evidence="1">Single-pass type II membrane protein</topology>
    </subcellularLocation>
</comment>
<dbReference type="GO" id="GO:0016020">
    <property type="term" value="C:membrane"/>
    <property type="evidence" value="ECO:0007669"/>
    <property type="project" value="UniProtKB-SubCell"/>
</dbReference>
<feature type="disulfide bond" evidence="10">
    <location>
        <begin position="1191"/>
        <end position="1206"/>
    </location>
</feature>
<feature type="region of interest" description="Disordered" evidence="12">
    <location>
        <begin position="401"/>
        <end position="438"/>
    </location>
</feature>
<feature type="compositionally biased region" description="Polar residues" evidence="12">
    <location>
        <begin position="311"/>
        <end position="325"/>
    </location>
</feature>
<feature type="disulfide bond" evidence="10">
    <location>
        <begin position="1111"/>
        <end position="1129"/>
    </location>
</feature>
<feature type="compositionally biased region" description="Polar residues" evidence="12">
    <location>
        <begin position="720"/>
        <end position="731"/>
    </location>
</feature>
<keyword evidence="7 13" id="KW-1133">Transmembrane helix</keyword>
<dbReference type="GO" id="GO:0006508">
    <property type="term" value="P:proteolysis"/>
    <property type="evidence" value="ECO:0007669"/>
    <property type="project" value="UniProtKB-KW"/>
</dbReference>
<evidence type="ECO:0000256" key="3">
    <source>
        <dbReference type="ARBA" id="ARBA00022692"/>
    </source>
</evidence>
<evidence type="ECO:0000256" key="4">
    <source>
        <dbReference type="ARBA" id="ARBA00022801"/>
    </source>
</evidence>
<feature type="region of interest" description="Disordered" evidence="12">
    <location>
        <begin position="568"/>
        <end position="588"/>
    </location>
</feature>
<evidence type="ECO:0000259" key="14">
    <source>
        <dbReference type="PROSITE" id="PS50024"/>
    </source>
</evidence>
<dbReference type="Proteomes" id="UP000504618">
    <property type="component" value="Unplaced"/>
</dbReference>
<name>A0A6J1PZ58_9HYME</name>
<dbReference type="InterPro" id="IPR036055">
    <property type="entry name" value="LDL_receptor-like_sf"/>
</dbReference>
<dbReference type="FunFam" id="2.40.10.10:FF:000003">
    <property type="entry name" value="Transmembrane serine protease 3"/>
    <property type="match status" value="1"/>
</dbReference>
<evidence type="ECO:0000259" key="15">
    <source>
        <dbReference type="PROSITE" id="PS50240"/>
    </source>
</evidence>
<feature type="transmembrane region" description="Helical" evidence="13">
    <location>
        <begin position="52"/>
        <end position="78"/>
    </location>
</feature>
<keyword evidence="8 13" id="KW-0472">Membrane</keyword>
<dbReference type="PROSITE" id="PS50068">
    <property type="entry name" value="LDLRA_2"/>
    <property type="match status" value="3"/>
</dbReference>
<feature type="region of interest" description="Disordered" evidence="12">
    <location>
        <begin position="284"/>
        <end position="355"/>
    </location>
</feature>
<feature type="region of interest" description="Disordered" evidence="12">
    <location>
        <begin position="776"/>
        <end position="803"/>
    </location>
</feature>
<evidence type="ECO:0000313" key="17">
    <source>
        <dbReference type="RefSeq" id="XP_024875149.1"/>
    </source>
</evidence>
<dbReference type="PRINTS" id="PR00722">
    <property type="entry name" value="CHYMOTRYPSIN"/>
</dbReference>
<dbReference type="RefSeq" id="XP_024875149.1">
    <property type="nucleotide sequence ID" value="XM_025019381.1"/>
</dbReference>
<dbReference type="SMART" id="SM00192">
    <property type="entry name" value="LDLa"/>
    <property type="match status" value="3"/>
</dbReference>
<dbReference type="PROSITE" id="PS50024">
    <property type="entry name" value="SEA"/>
    <property type="match status" value="1"/>
</dbReference>
<dbReference type="InterPro" id="IPR043504">
    <property type="entry name" value="Peptidase_S1_PA_chymotrypsin"/>
</dbReference>
<feature type="region of interest" description="Disordered" evidence="12">
    <location>
        <begin position="720"/>
        <end position="745"/>
    </location>
</feature>
<dbReference type="Gene3D" id="4.10.400.10">
    <property type="entry name" value="Low-density Lipoprotein Receptor"/>
    <property type="match status" value="2"/>
</dbReference>
<feature type="compositionally biased region" description="Low complexity" evidence="12">
    <location>
        <begin position="401"/>
        <end position="412"/>
    </location>
</feature>
<dbReference type="SUPFAM" id="SSF82671">
    <property type="entry name" value="SEA domain"/>
    <property type="match status" value="1"/>
</dbReference>
<feature type="compositionally biased region" description="Polar residues" evidence="12">
    <location>
        <begin position="936"/>
        <end position="955"/>
    </location>
</feature>
<gene>
    <name evidence="17" type="primary">LOC112456685</name>
</gene>
<dbReference type="InterPro" id="IPR001314">
    <property type="entry name" value="Peptidase_S1A"/>
</dbReference>
<dbReference type="Pfam" id="PF00089">
    <property type="entry name" value="Trypsin"/>
    <property type="match status" value="1"/>
</dbReference>
<keyword evidence="16" id="KW-1185">Reference proteome</keyword>
<keyword evidence="5 11" id="KW-0720">Serine protease</keyword>
<keyword evidence="3 13" id="KW-0812">Transmembrane</keyword>
<evidence type="ECO:0000256" key="10">
    <source>
        <dbReference type="PROSITE-ProRule" id="PRU00124"/>
    </source>
</evidence>
<evidence type="ECO:0000256" key="13">
    <source>
        <dbReference type="SAM" id="Phobius"/>
    </source>
</evidence>
<feature type="compositionally biased region" description="Basic and acidic residues" evidence="12">
    <location>
        <begin position="882"/>
        <end position="894"/>
    </location>
</feature>
<dbReference type="PROSITE" id="PS00135">
    <property type="entry name" value="TRYPSIN_SER"/>
    <property type="match status" value="1"/>
</dbReference>
<feature type="compositionally biased region" description="Low complexity" evidence="12">
    <location>
        <begin position="429"/>
        <end position="438"/>
    </location>
</feature>
<dbReference type="Gene3D" id="2.40.10.10">
    <property type="entry name" value="Trypsin-like serine proteases"/>
    <property type="match status" value="2"/>
</dbReference>
<dbReference type="InterPro" id="IPR001254">
    <property type="entry name" value="Trypsin_dom"/>
</dbReference>
<evidence type="ECO:0000256" key="7">
    <source>
        <dbReference type="ARBA" id="ARBA00022989"/>
    </source>
</evidence>
<dbReference type="InterPro" id="IPR023415">
    <property type="entry name" value="LDLR_class-A_CS"/>
</dbReference>
<dbReference type="CDD" id="cd00112">
    <property type="entry name" value="LDLa"/>
    <property type="match status" value="3"/>
</dbReference>
<dbReference type="PROSITE" id="PS01209">
    <property type="entry name" value="LDLRA_1"/>
    <property type="match status" value="2"/>
</dbReference>
<dbReference type="GeneID" id="112456685"/>
<dbReference type="PANTHER" id="PTHR24252">
    <property type="entry name" value="ACROSIN-RELATED"/>
    <property type="match status" value="1"/>
</dbReference>
<comment type="caution">
    <text evidence="10">Lacks conserved residue(s) required for the propagation of feature annotation.</text>
</comment>
<evidence type="ECO:0000256" key="2">
    <source>
        <dbReference type="ARBA" id="ARBA00022670"/>
    </source>
</evidence>
<evidence type="ECO:0000256" key="12">
    <source>
        <dbReference type="SAM" id="MobiDB-lite"/>
    </source>
</evidence>
<feature type="compositionally biased region" description="Low complexity" evidence="12">
    <location>
        <begin position="870"/>
        <end position="881"/>
    </location>
</feature>
<evidence type="ECO:0000256" key="6">
    <source>
        <dbReference type="ARBA" id="ARBA00022968"/>
    </source>
</evidence>
<evidence type="ECO:0000256" key="11">
    <source>
        <dbReference type="RuleBase" id="RU363034"/>
    </source>
</evidence>
<feature type="disulfide bond" evidence="10">
    <location>
        <begin position="1123"/>
        <end position="1138"/>
    </location>
</feature>